<dbReference type="Pfam" id="PF00106">
    <property type="entry name" value="adh_short"/>
    <property type="match status" value="1"/>
</dbReference>
<gene>
    <name evidence="4" type="ORF">J2S44_000895</name>
</gene>
<dbReference type="InterPro" id="IPR051911">
    <property type="entry name" value="SDR_oxidoreductase"/>
</dbReference>
<accession>A0AAE3ZL59</accession>
<organism evidence="4 5">
    <name type="scientific">Catenuloplanes niger</name>
    <dbReference type="NCBI Taxonomy" id="587534"/>
    <lineage>
        <taxon>Bacteria</taxon>
        <taxon>Bacillati</taxon>
        <taxon>Actinomycetota</taxon>
        <taxon>Actinomycetes</taxon>
        <taxon>Micromonosporales</taxon>
        <taxon>Micromonosporaceae</taxon>
        <taxon>Catenuloplanes</taxon>
    </lineage>
</organism>
<reference evidence="4 5" key="1">
    <citation type="submission" date="2023-07" db="EMBL/GenBank/DDBJ databases">
        <title>Sequencing the genomes of 1000 actinobacteria strains.</title>
        <authorList>
            <person name="Klenk H.-P."/>
        </authorList>
    </citation>
    <scope>NUCLEOTIDE SEQUENCE [LARGE SCALE GENOMIC DNA]</scope>
    <source>
        <strain evidence="4 5">DSM 44711</strain>
    </source>
</reference>
<dbReference type="Proteomes" id="UP001183629">
    <property type="component" value="Unassembled WGS sequence"/>
</dbReference>
<dbReference type="PANTHER" id="PTHR43976:SF16">
    <property type="entry name" value="SHORT-CHAIN DEHYDROGENASE_REDUCTASE FAMILY PROTEIN"/>
    <property type="match status" value="1"/>
</dbReference>
<dbReference type="PRINTS" id="PR00081">
    <property type="entry name" value="GDHRDH"/>
</dbReference>
<evidence type="ECO:0000256" key="1">
    <source>
        <dbReference type="ARBA" id="ARBA00006484"/>
    </source>
</evidence>
<dbReference type="CDD" id="cd05374">
    <property type="entry name" value="17beta-HSD-like_SDR_c"/>
    <property type="match status" value="1"/>
</dbReference>
<proteinExistence type="inferred from homology"/>
<dbReference type="RefSeq" id="WP_310409235.1">
    <property type="nucleotide sequence ID" value="NZ_JAVDYC010000001.1"/>
</dbReference>
<dbReference type="Gene3D" id="3.40.50.720">
    <property type="entry name" value="NAD(P)-binding Rossmann-like Domain"/>
    <property type="match status" value="1"/>
</dbReference>
<dbReference type="SUPFAM" id="SSF51735">
    <property type="entry name" value="NAD(P)-binding Rossmann-fold domains"/>
    <property type="match status" value="1"/>
</dbReference>
<dbReference type="PANTHER" id="PTHR43976">
    <property type="entry name" value="SHORT CHAIN DEHYDROGENASE"/>
    <property type="match status" value="1"/>
</dbReference>
<keyword evidence="2" id="KW-0560">Oxidoreductase</keyword>
<evidence type="ECO:0000313" key="5">
    <source>
        <dbReference type="Proteomes" id="UP001183629"/>
    </source>
</evidence>
<dbReference type="InterPro" id="IPR002347">
    <property type="entry name" value="SDR_fam"/>
</dbReference>
<evidence type="ECO:0000256" key="3">
    <source>
        <dbReference type="RuleBase" id="RU000363"/>
    </source>
</evidence>
<keyword evidence="5" id="KW-1185">Reference proteome</keyword>
<comment type="caution">
    <text evidence="4">The sequence shown here is derived from an EMBL/GenBank/DDBJ whole genome shotgun (WGS) entry which is preliminary data.</text>
</comment>
<dbReference type="EMBL" id="JAVDYC010000001">
    <property type="protein sequence ID" value="MDR7320645.1"/>
    <property type="molecule type" value="Genomic_DNA"/>
</dbReference>
<dbReference type="PRINTS" id="PR00080">
    <property type="entry name" value="SDRFAMILY"/>
</dbReference>
<dbReference type="NCBIfam" id="NF006114">
    <property type="entry name" value="PRK08263.1"/>
    <property type="match status" value="1"/>
</dbReference>
<dbReference type="AlphaFoldDB" id="A0AAE3ZL59"/>
<protein>
    <submittedName>
        <fullName evidence="4">NAD(P)-dependent dehydrogenase (Short-subunit alcohol dehydrogenase family)</fullName>
    </submittedName>
</protein>
<dbReference type="GO" id="GO:0016491">
    <property type="term" value="F:oxidoreductase activity"/>
    <property type="evidence" value="ECO:0007669"/>
    <property type="project" value="UniProtKB-KW"/>
</dbReference>
<sequence>MSKVWFITGTSRGFGRSFAESALDRGDRVAATARDTATLDDLVAEHGDNVLPLALDVTDSAAVAAAVTAAHERFGRLDVVVNNAGYGLFGAIEEISEQQLRDQLETNLFGAFFVTQAVLPILRAQGSGHLIQISTIGGVGAFPNLGGYHASKWALEGFSEALAQEVAGFGIAVTLVEPGGFATDWAGSSAVHATPNPAYQPLRDAMAARAGGAQYGDPAAAGPALLQIVDADEPPLRVLFGSQPTGLVKHLYAQRLQTWADWEHVSHAAQG</sequence>
<name>A0AAE3ZL59_9ACTN</name>
<dbReference type="NCBIfam" id="NF004824">
    <property type="entry name" value="PRK06180.1"/>
    <property type="match status" value="1"/>
</dbReference>
<dbReference type="InterPro" id="IPR036291">
    <property type="entry name" value="NAD(P)-bd_dom_sf"/>
</dbReference>
<comment type="similarity">
    <text evidence="1 3">Belongs to the short-chain dehydrogenases/reductases (SDR) family.</text>
</comment>
<evidence type="ECO:0000256" key="2">
    <source>
        <dbReference type="ARBA" id="ARBA00023002"/>
    </source>
</evidence>
<evidence type="ECO:0000313" key="4">
    <source>
        <dbReference type="EMBL" id="MDR7320645.1"/>
    </source>
</evidence>